<reference evidence="10" key="1">
    <citation type="journal article" date="2007" name="Plant Cell">
        <title>Dothideomycete-plant interactions illuminated by genome sequencing and EST analysis of the wheat pathogen Stagonospora nodorum.</title>
        <authorList>
            <person name="Hane J.K."/>
            <person name="Lowe R.G."/>
            <person name="Solomon P.S."/>
            <person name="Tan K.C."/>
            <person name="Schoch C.L."/>
            <person name="Spatafora J.W."/>
            <person name="Crous P.W."/>
            <person name="Kodira C."/>
            <person name="Birren B.W."/>
            <person name="Galagan J.E."/>
            <person name="Torriani S.F."/>
            <person name="McDonald B.A."/>
            <person name="Oliver R.P."/>
        </authorList>
    </citation>
    <scope>NUCLEOTIDE SEQUENCE [LARGE SCALE GENOMIC DNA]</scope>
    <source>
        <strain evidence="10">SN15 / ATCC MYA-4574 / FGSC 10173</strain>
    </source>
</reference>
<dbReference type="VEuPathDB" id="FungiDB:JI435_024480"/>
<keyword evidence="3 7" id="KW-1133">Transmembrane helix</keyword>
<feature type="transmembrane region" description="Helical" evidence="7">
    <location>
        <begin position="62"/>
        <end position="84"/>
    </location>
</feature>
<evidence type="ECO:0000256" key="7">
    <source>
        <dbReference type="SAM" id="Phobius"/>
    </source>
</evidence>
<sequence length="373" mass="41998">MAHSDESLARSGEQKERITIAFLALAWIFLLLRIWTRTFIISNFGWDDSIMILATWVVVSEATYVVAMMMLKISLGIFFTRIVVKTWQIGLIYVNVGVNIISSVATFFYVLFRCGSNLDIYADQQFINQCTSRTLDRFMAYQQASITTLTDLVFVVLPIFVLWNANMSRRSKISVGLILSLATAGVICSLLRFRYVEGLTDTANFFWASVNIAIWSTIECGTSIVAGCLATLRPLLKRFVITARSSTALGSSYIKRASRSVRSNERSTTSTIPHYNSASKEAKVRESTILPSNGDTLLEFLARPNEEVIMLNDRGEHSRESTDRIWRQPSVSSVASPPSALTNEKRQTRHTSWSFRNVGSHDRGTSERSFFND</sequence>
<organism evidence="9 10">
    <name type="scientific">Phaeosphaeria nodorum (strain SN15 / ATCC MYA-4574 / FGSC 10173)</name>
    <name type="common">Glume blotch fungus</name>
    <name type="synonym">Parastagonospora nodorum</name>
    <dbReference type="NCBI Taxonomy" id="321614"/>
    <lineage>
        <taxon>Eukaryota</taxon>
        <taxon>Fungi</taxon>
        <taxon>Dikarya</taxon>
        <taxon>Ascomycota</taxon>
        <taxon>Pezizomycotina</taxon>
        <taxon>Dothideomycetes</taxon>
        <taxon>Pleosporomycetidae</taxon>
        <taxon>Pleosporales</taxon>
        <taxon>Pleosporineae</taxon>
        <taxon>Phaeosphaeriaceae</taxon>
        <taxon>Parastagonospora</taxon>
    </lineage>
</organism>
<evidence type="ECO:0000256" key="2">
    <source>
        <dbReference type="ARBA" id="ARBA00022692"/>
    </source>
</evidence>
<gene>
    <name evidence="9" type="ORF">SNOG_02448</name>
</gene>
<dbReference type="InParanoid" id="Q0V0L6"/>
<feature type="compositionally biased region" description="Polar residues" evidence="6">
    <location>
        <begin position="266"/>
        <end position="279"/>
    </location>
</feature>
<evidence type="ECO:0000256" key="3">
    <source>
        <dbReference type="ARBA" id="ARBA00022989"/>
    </source>
</evidence>
<feature type="domain" description="Rhodopsin" evidence="8">
    <location>
        <begin position="56"/>
        <end position="238"/>
    </location>
</feature>
<keyword evidence="2 7" id="KW-0812">Transmembrane</keyword>
<dbReference type="Proteomes" id="UP000001055">
    <property type="component" value="Unassembled WGS sequence"/>
</dbReference>
<keyword evidence="4 7" id="KW-0472">Membrane</keyword>
<evidence type="ECO:0000256" key="5">
    <source>
        <dbReference type="ARBA" id="ARBA00038359"/>
    </source>
</evidence>
<dbReference type="GeneID" id="5969902"/>
<dbReference type="OMA" id="WTRTIVI"/>
<proteinExistence type="inferred from homology"/>
<evidence type="ECO:0000313" key="9">
    <source>
        <dbReference type="EMBL" id="EAT90660.1"/>
    </source>
</evidence>
<evidence type="ECO:0000259" key="8">
    <source>
        <dbReference type="Pfam" id="PF20684"/>
    </source>
</evidence>
<evidence type="ECO:0000256" key="4">
    <source>
        <dbReference type="ARBA" id="ARBA00023136"/>
    </source>
</evidence>
<dbReference type="PANTHER" id="PTHR33048:SF96">
    <property type="entry name" value="INTEGRAL MEMBRANE PROTEIN"/>
    <property type="match status" value="1"/>
</dbReference>
<feature type="transmembrane region" description="Helical" evidence="7">
    <location>
        <begin position="20"/>
        <end position="42"/>
    </location>
</feature>
<comment type="similarity">
    <text evidence="5">Belongs to the SAT4 family.</text>
</comment>
<dbReference type="KEGG" id="pno:SNOG_02448"/>
<dbReference type="eggNOG" id="ENOG502RS21">
    <property type="taxonomic scope" value="Eukaryota"/>
</dbReference>
<feature type="transmembrane region" description="Helical" evidence="7">
    <location>
        <begin position="91"/>
        <end position="112"/>
    </location>
</feature>
<dbReference type="HOGENOM" id="CLU_028200_3_4_1"/>
<name>Q0V0L6_PHANO</name>
<comment type="subcellular location">
    <subcellularLocation>
        <location evidence="1">Membrane</location>
        <topology evidence="1">Multi-pass membrane protein</topology>
    </subcellularLocation>
</comment>
<dbReference type="InterPro" id="IPR052337">
    <property type="entry name" value="SAT4-like"/>
</dbReference>
<feature type="transmembrane region" description="Helical" evidence="7">
    <location>
        <begin position="205"/>
        <end position="232"/>
    </location>
</feature>
<evidence type="ECO:0000313" key="10">
    <source>
        <dbReference type="Proteomes" id="UP000001055"/>
    </source>
</evidence>
<dbReference type="EMBL" id="CH445327">
    <property type="protein sequence ID" value="EAT90660.1"/>
    <property type="molecule type" value="Genomic_DNA"/>
</dbReference>
<protein>
    <recommendedName>
        <fullName evidence="8">Rhodopsin domain-containing protein</fullName>
    </recommendedName>
</protein>
<dbReference type="AlphaFoldDB" id="Q0V0L6"/>
<dbReference type="PANTHER" id="PTHR33048">
    <property type="entry name" value="PTH11-LIKE INTEGRAL MEMBRANE PROTEIN (AFU_ORTHOLOGUE AFUA_5G11245)"/>
    <property type="match status" value="1"/>
</dbReference>
<evidence type="ECO:0000256" key="6">
    <source>
        <dbReference type="SAM" id="MobiDB-lite"/>
    </source>
</evidence>
<feature type="transmembrane region" description="Helical" evidence="7">
    <location>
        <begin position="175"/>
        <end position="193"/>
    </location>
</feature>
<dbReference type="Pfam" id="PF20684">
    <property type="entry name" value="Fung_rhodopsin"/>
    <property type="match status" value="1"/>
</dbReference>
<feature type="transmembrane region" description="Helical" evidence="7">
    <location>
        <begin position="144"/>
        <end position="163"/>
    </location>
</feature>
<evidence type="ECO:0000256" key="1">
    <source>
        <dbReference type="ARBA" id="ARBA00004141"/>
    </source>
</evidence>
<dbReference type="GO" id="GO:0016020">
    <property type="term" value="C:membrane"/>
    <property type="evidence" value="ECO:0007669"/>
    <property type="project" value="UniProtKB-SubCell"/>
</dbReference>
<feature type="compositionally biased region" description="Low complexity" evidence="6">
    <location>
        <begin position="329"/>
        <end position="340"/>
    </location>
</feature>
<feature type="compositionally biased region" description="Basic and acidic residues" evidence="6">
    <location>
        <begin position="314"/>
        <end position="326"/>
    </location>
</feature>
<accession>Q0V0L6</accession>
<feature type="region of interest" description="Disordered" evidence="6">
    <location>
        <begin position="314"/>
        <end position="373"/>
    </location>
</feature>
<dbReference type="RefSeq" id="XP_001793052.1">
    <property type="nucleotide sequence ID" value="XM_001793000.1"/>
</dbReference>
<feature type="region of interest" description="Disordered" evidence="6">
    <location>
        <begin position="260"/>
        <end position="279"/>
    </location>
</feature>
<dbReference type="InterPro" id="IPR049326">
    <property type="entry name" value="Rhodopsin_dom_fungi"/>
</dbReference>